<dbReference type="Proteomes" id="UP000324222">
    <property type="component" value="Unassembled WGS sequence"/>
</dbReference>
<name>A0A5B7HWB4_PORTR</name>
<reference evidence="1 2" key="1">
    <citation type="submission" date="2019-05" db="EMBL/GenBank/DDBJ databases">
        <title>Another draft genome of Portunus trituberculatus and its Hox gene families provides insights of decapod evolution.</title>
        <authorList>
            <person name="Jeong J.-H."/>
            <person name="Song I."/>
            <person name="Kim S."/>
            <person name="Choi T."/>
            <person name="Kim D."/>
            <person name="Ryu S."/>
            <person name="Kim W."/>
        </authorList>
    </citation>
    <scope>NUCLEOTIDE SEQUENCE [LARGE SCALE GENOMIC DNA]</scope>
    <source>
        <tissue evidence="1">Muscle</tissue>
    </source>
</reference>
<evidence type="ECO:0000313" key="1">
    <source>
        <dbReference type="EMBL" id="MPC76760.1"/>
    </source>
</evidence>
<organism evidence="1 2">
    <name type="scientific">Portunus trituberculatus</name>
    <name type="common">Swimming crab</name>
    <name type="synonym">Neptunus trituberculatus</name>
    <dbReference type="NCBI Taxonomy" id="210409"/>
    <lineage>
        <taxon>Eukaryota</taxon>
        <taxon>Metazoa</taxon>
        <taxon>Ecdysozoa</taxon>
        <taxon>Arthropoda</taxon>
        <taxon>Crustacea</taxon>
        <taxon>Multicrustacea</taxon>
        <taxon>Malacostraca</taxon>
        <taxon>Eumalacostraca</taxon>
        <taxon>Eucarida</taxon>
        <taxon>Decapoda</taxon>
        <taxon>Pleocyemata</taxon>
        <taxon>Brachyura</taxon>
        <taxon>Eubrachyura</taxon>
        <taxon>Portunoidea</taxon>
        <taxon>Portunidae</taxon>
        <taxon>Portuninae</taxon>
        <taxon>Portunus</taxon>
    </lineage>
</organism>
<protein>
    <submittedName>
        <fullName evidence="1">Uncharacterized protein</fullName>
    </submittedName>
</protein>
<dbReference type="EMBL" id="VSRR010044145">
    <property type="protein sequence ID" value="MPC76760.1"/>
    <property type="molecule type" value="Genomic_DNA"/>
</dbReference>
<gene>
    <name evidence="1" type="ORF">E2C01_071189</name>
</gene>
<comment type="caution">
    <text evidence="1">The sequence shown here is derived from an EMBL/GenBank/DDBJ whole genome shotgun (WGS) entry which is preliminary data.</text>
</comment>
<proteinExistence type="predicted"/>
<dbReference type="AlphaFoldDB" id="A0A5B7HWB4"/>
<accession>A0A5B7HWB4</accession>
<evidence type="ECO:0000313" key="2">
    <source>
        <dbReference type="Proteomes" id="UP000324222"/>
    </source>
</evidence>
<sequence>MNTRAKRGNISGAPLALIHTQMYQPTQNNDAHLFPLITPISHHHHHHHHHHNYHYIQNLVLQVATRIQNDAN</sequence>
<keyword evidence="2" id="KW-1185">Reference proteome</keyword>